<dbReference type="Proteomes" id="UP001221142">
    <property type="component" value="Unassembled WGS sequence"/>
</dbReference>
<proteinExistence type="predicted"/>
<gene>
    <name evidence="1" type="ORF">FB45DRAFT_365485</name>
</gene>
<evidence type="ECO:0000313" key="1">
    <source>
        <dbReference type="EMBL" id="KAJ7642104.1"/>
    </source>
</evidence>
<comment type="caution">
    <text evidence="1">The sequence shown here is derived from an EMBL/GenBank/DDBJ whole genome shotgun (WGS) entry which is preliminary data.</text>
</comment>
<accession>A0AAD7C8T2</accession>
<evidence type="ECO:0000313" key="2">
    <source>
        <dbReference type="Proteomes" id="UP001221142"/>
    </source>
</evidence>
<reference evidence="1" key="1">
    <citation type="submission" date="2023-03" db="EMBL/GenBank/DDBJ databases">
        <title>Massive genome expansion in bonnet fungi (Mycena s.s.) driven by repeated elements and novel gene families across ecological guilds.</title>
        <authorList>
            <consortium name="Lawrence Berkeley National Laboratory"/>
            <person name="Harder C.B."/>
            <person name="Miyauchi S."/>
            <person name="Viragh M."/>
            <person name="Kuo A."/>
            <person name="Thoen E."/>
            <person name="Andreopoulos B."/>
            <person name="Lu D."/>
            <person name="Skrede I."/>
            <person name="Drula E."/>
            <person name="Henrissat B."/>
            <person name="Morin E."/>
            <person name="Kohler A."/>
            <person name="Barry K."/>
            <person name="LaButti K."/>
            <person name="Morin E."/>
            <person name="Salamov A."/>
            <person name="Lipzen A."/>
            <person name="Mereny Z."/>
            <person name="Hegedus B."/>
            <person name="Baldrian P."/>
            <person name="Stursova M."/>
            <person name="Weitz H."/>
            <person name="Taylor A."/>
            <person name="Grigoriev I.V."/>
            <person name="Nagy L.G."/>
            <person name="Martin F."/>
            <person name="Kauserud H."/>
        </authorList>
    </citation>
    <scope>NUCLEOTIDE SEQUENCE</scope>
    <source>
        <strain evidence="1">9284</strain>
    </source>
</reference>
<dbReference type="EMBL" id="JARKIF010000004">
    <property type="protein sequence ID" value="KAJ7642104.1"/>
    <property type="molecule type" value="Genomic_DNA"/>
</dbReference>
<sequence>MVKFPPLELATLQLSFHRENSCDTHIVFAMRPRKLILRVWRPEYRTMVSKYLVHLGPVLQALELSRLPVEDILAFRFFANINLTRLILDNALRYDGSSENPETHVLVNPILPPLLSHIAEQAPLRHLILRVTITEPPRVTPSSPLILHMIAKRRVDSSGWLPLANLLEVLDRPPLSSMTIPIEFPMGGAPIVLSNSGLRRVRRGFEQRMRGVMPDERFIAFHGN</sequence>
<protein>
    <submittedName>
        <fullName evidence="1">Uncharacterized protein</fullName>
    </submittedName>
</protein>
<organism evidence="1 2">
    <name type="scientific">Roridomyces roridus</name>
    <dbReference type="NCBI Taxonomy" id="1738132"/>
    <lineage>
        <taxon>Eukaryota</taxon>
        <taxon>Fungi</taxon>
        <taxon>Dikarya</taxon>
        <taxon>Basidiomycota</taxon>
        <taxon>Agaricomycotina</taxon>
        <taxon>Agaricomycetes</taxon>
        <taxon>Agaricomycetidae</taxon>
        <taxon>Agaricales</taxon>
        <taxon>Marasmiineae</taxon>
        <taxon>Mycenaceae</taxon>
        <taxon>Roridomyces</taxon>
    </lineage>
</organism>
<keyword evidence="2" id="KW-1185">Reference proteome</keyword>
<name>A0AAD7C8T2_9AGAR</name>
<dbReference type="AlphaFoldDB" id="A0AAD7C8T2"/>